<dbReference type="PANTHER" id="PTHR30483">
    <property type="entry name" value="LEUCINE-SPECIFIC-BINDING PROTEIN"/>
    <property type="match status" value="1"/>
</dbReference>
<name>A0ABU9BD85_9BURK</name>
<evidence type="ECO:0000313" key="5">
    <source>
        <dbReference type="EMBL" id="MEK8027089.1"/>
    </source>
</evidence>
<evidence type="ECO:0000259" key="4">
    <source>
        <dbReference type="Pfam" id="PF13458"/>
    </source>
</evidence>
<dbReference type="Proteomes" id="UP001368500">
    <property type="component" value="Unassembled WGS sequence"/>
</dbReference>
<feature type="chain" id="PRO_5045058789" evidence="3">
    <location>
        <begin position="30"/>
        <end position="439"/>
    </location>
</feature>
<feature type="signal peptide" evidence="3">
    <location>
        <begin position="1"/>
        <end position="29"/>
    </location>
</feature>
<comment type="similarity">
    <text evidence="1">Belongs to the leucine-binding protein family.</text>
</comment>
<dbReference type="InterPro" id="IPR051010">
    <property type="entry name" value="BCAA_transport"/>
</dbReference>
<accession>A0ABU9BD85</accession>
<keyword evidence="2 3" id="KW-0732">Signal</keyword>
<dbReference type="EMBL" id="JBBUTF010000012">
    <property type="protein sequence ID" value="MEK8027089.1"/>
    <property type="molecule type" value="Genomic_DNA"/>
</dbReference>
<reference evidence="5 6" key="1">
    <citation type="submission" date="2024-04" db="EMBL/GenBank/DDBJ databases">
        <title>Novel species of the genus Ideonella isolated from streams.</title>
        <authorList>
            <person name="Lu H."/>
        </authorList>
    </citation>
    <scope>NUCLEOTIDE SEQUENCE [LARGE SCALE GENOMIC DNA]</scope>
    <source>
        <strain evidence="5 6">BYS139W</strain>
    </source>
</reference>
<proteinExistence type="inferred from homology"/>
<evidence type="ECO:0000313" key="6">
    <source>
        <dbReference type="Proteomes" id="UP001368500"/>
    </source>
</evidence>
<evidence type="ECO:0000256" key="3">
    <source>
        <dbReference type="SAM" id="SignalP"/>
    </source>
</evidence>
<dbReference type="InterPro" id="IPR028081">
    <property type="entry name" value="Leu-bd"/>
</dbReference>
<gene>
    <name evidence="5" type="ORF">AACH11_14055</name>
</gene>
<evidence type="ECO:0000256" key="2">
    <source>
        <dbReference type="ARBA" id="ARBA00022729"/>
    </source>
</evidence>
<sequence length="439" mass="45701">MTRTVHLARRAAAGAALALTLLGSASTQAQSQPPSAAPAAAPAPAAVRPVCGLSNGQKATGAPIPIGAVVGRTGPDDFSASAAAAAAWFKCVNENGGIHGRPIDYIVADDQWNPETAVQVAGKLVRDRKVLAMVGNSSFVECGANARLYEQEGVMVIAGVGVPRECFFSKNYAPVNTGPRVSATLVAAHMAQTWKARKMVCIIPNIPSLGNWACEGAKAWGAGRGVTVETLAIDPASADATSVMLQAAAGKPDAIILNLPKGVMVPLLAAAEQQGLHRRIRFASTTPAYDASVPRAIGKAWDKALDLHLEFMPVESGGADNSNWKAVMAAHADRKAPRDSFAQAGYLAARIATEALLKLDPKTLDRPKVTAALRQVKGFRSDILCKPFYVGEGARHNANISGPIARVSDGGFALTAPGCLTADEPELADVRADEKRLGL</sequence>
<organism evidence="5 6">
    <name type="scientific">Pseudaquabacterium rugosum</name>
    <dbReference type="NCBI Taxonomy" id="2984194"/>
    <lineage>
        <taxon>Bacteria</taxon>
        <taxon>Pseudomonadati</taxon>
        <taxon>Pseudomonadota</taxon>
        <taxon>Betaproteobacteria</taxon>
        <taxon>Burkholderiales</taxon>
        <taxon>Sphaerotilaceae</taxon>
        <taxon>Pseudaquabacterium</taxon>
    </lineage>
</organism>
<dbReference type="InterPro" id="IPR028082">
    <property type="entry name" value="Peripla_BP_I"/>
</dbReference>
<comment type="caution">
    <text evidence="5">The sequence shown here is derived from an EMBL/GenBank/DDBJ whole genome shotgun (WGS) entry which is preliminary data.</text>
</comment>
<dbReference type="PANTHER" id="PTHR30483:SF6">
    <property type="entry name" value="PERIPLASMIC BINDING PROTEIN OF ABC TRANSPORTER FOR NATURAL AMINO ACIDS"/>
    <property type="match status" value="1"/>
</dbReference>
<dbReference type="CDD" id="cd06341">
    <property type="entry name" value="PBP1_ABC_ligand_binding-like"/>
    <property type="match status" value="1"/>
</dbReference>
<dbReference type="RefSeq" id="WP_341374868.1">
    <property type="nucleotide sequence ID" value="NZ_JBBUTF010000012.1"/>
</dbReference>
<feature type="domain" description="Leucine-binding protein" evidence="4">
    <location>
        <begin position="63"/>
        <end position="409"/>
    </location>
</feature>
<keyword evidence="6" id="KW-1185">Reference proteome</keyword>
<evidence type="ECO:0000256" key="1">
    <source>
        <dbReference type="ARBA" id="ARBA00010062"/>
    </source>
</evidence>
<dbReference type="SUPFAM" id="SSF53822">
    <property type="entry name" value="Periplasmic binding protein-like I"/>
    <property type="match status" value="1"/>
</dbReference>
<dbReference type="Gene3D" id="3.40.50.2300">
    <property type="match status" value="2"/>
</dbReference>
<protein>
    <submittedName>
        <fullName evidence="5">ABC transporter substrate-binding protein</fullName>
    </submittedName>
</protein>
<dbReference type="Pfam" id="PF13458">
    <property type="entry name" value="Peripla_BP_6"/>
    <property type="match status" value="1"/>
</dbReference>